<dbReference type="HOGENOM" id="CLU_098620_0_0_14"/>
<evidence type="ECO:0000313" key="1">
    <source>
        <dbReference type="EMBL" id="AEG73466.1"/>
    </source>
</evidence>
<dbReference type="EMBL" id="CP002808">
    <property type="protein sequence ID" value="AEG73466.1"/>
    <property type="molecule type" value="Genomic_DNA"/>
</dbReference>
<reference evidence="1 2" key="1">
    <citation type="journal article" date="2011" name="J. Bacteriol.">
        <title>Complete genome sequences of two hemotropic Mycoplasmas, Mycoplasma haemofelis strain Ohio2 and Mycoplasma suis strain Illinois.</title>
        <authorList>
            <person name="Messick J.B."/>
            <person name="Santos A.P."/>
            <person name="Guimaraes A.M."/>
        </authorList>
    </citation>
    <scope>NUCLEOTIDE SEQUENCE [LARGE SCALE GENOMIC DNA]</scope>
    <source>
        <strain evidence="1 2">Ohio2</strain>
    </source>
</reference>
<name>F6FFP8_MYCHI</name>
<dbReference type="AlphaFoldDB" id="F6FFP8"/>
<dbReference type="BioCyc" id="MHAE859194:G1GR7-1220-MONOMER"/>
<proteinExistence type="predicted"/>
<evidence type="ECO:0000313" key="2">
    <source>
        <dbReference type="Proteomes" id="UP000007952"/>
    </source>
</evidence>
<dbReference type="KEGG" id="mhf:MHF_1228"/>
<sequence length="231" mass="25251">MNSSLALKSLAGIGGVSAATGAAIGIPKLLEDKRQLISKLIEIHNPKKRLITATSLYDPSWKKSWETYRKANKDAAKGKDTFQLPDWSGSISESISEVSAVQSLLNACSSNSKKKASLDSPLYQDVLKYCTRDTLISDLLKESGRKLLSKTGNNANSAEWRGVWAAYVKVNTANTGDAWGISSYQTEKAKSGDSLEVSEDFRNKCESKLASSSIEDKTLFDQVKSWCTIEQ</sequence>
<dbReference type="Proteomes" id="UP000007952">
    <property type="component" value="Chromosome"/>
</dbReference>
<protein>
    <submittedName>
        <fullName evidence="1">Uncharacterized protein</fullName>
    </submittedName>
</protein>
<organism evidence="1 2">
    <name type="scientific">Mycoplasma haemofelis (strain Ohio2)</name>
    <dbReference type="NCBI Taxonomy" id="859194"/>
    <lineage>
        <taxon>Bacteria</taxon>
        <taxon>Bacillati</taxon>
        <taxon>Mycoplasmatota</taxon>
        <taxon>Mollicutes</taxon>
        <taxon>Mycoplasmataceae</taxon>
        <taxon>Mycoplasma</taxon>
    </lineage>
</organism>
<accession>F6FFP8</accession>
<reference key="2">
    <citation type="submission" date="2011-05" db="EMBL/GenBank/DDBJ databases">
        <title>The Genome of Mycoplasma haemofelis Strain Ohio2, a pathogenic hemoplasma of the cat.</title>
        <authorList>
            <person name="Santos A.P."/>
            <person name="Guimaraes A.M.S."/>
            <person name="SanMiguel P.J."/>
            <person name="Martin S.W."/>
            <person name="Messick J.B."/>
        </authorList>
    </citation>
    <scope>NUCLEOTIDE SEQUENCE</scope>
    <source>
        <strain>Ohio2</strain>
    </source>
</reference>
<dbReference type="STRING" id="859194.MHF_1228"/>
<gene>
    <name evidence="1" type="ordered locus">MHF_1228</name>
</gene>